<dbReference type="AlphaFoldDB" id="C9Z2B1"/>
<evidence type="ECO:0000313" key="2">
    <source>
        <dbReference type="EMBL" id="CBG71125.1"/>
    </source>
</evidence>
<feature type="region of interest" description="Disordered" evidence="1">
    <location>
        <begin position="63"/>
        <end position="86"/>
    </location>
</feature>
<keyword evidence="3" id="KW-1185">Reference proteome</keyword>
<proteinExistence type="predicted"/>
<organism evidence="2 3">
    <name type="scientific">Streptomyces scabiei (strain 87.22)</name>
    <dbReference type="NCBI Taxonomy" id="680198"/>
    <lineage>
        <taxon>Bacteria</taxon>
        <taxon>Bacillati</taxon>
        <taxon>Actinomycetota</taxon>
        <taxon>Actinomycetes</taxon>
        <taxon>Kitasatosporales</taxon>
        <taxon>Streptomycetaceae</taxon>
        <taxon>Streptomyces</taxon>
    </lineage>
</organism>
<accession>C9Z2B1</accession>
<feature type="region of interest" description="Disordered" evidence="1">
    <location>
        <begin position="1"/>
        <end position="34"/>
    </location>
</feature>
<dbReference type="Proteomes" id="UP000001444">
    <property type="component" value="Chromosome"/>
</dbReference>
<dbReference type="HOGENOM" id="CLU_2496684_0_0_11"/>
<sequence length="86" mass="9083">MTARAVRSPALRTDGEPHTVSASGDTRARGTRADAVTDAQLLADDDRGRVAESLPHDVRQAVTGEHGRLLRSSCRTPSGSTDSART</sequence>
<name>C9Z2B1_STRSW</name>
<gene>
    <name evidence="2" type="ordered locus">SCAB_40491</name>
</gene>
<evidence type="ECO:0000313" key="3">
    <source>
        <dbReference type="Proteomes" id="UP000001444"/>
    </source>
</evidence>
<feature type="compositionally biased region" description="Polar residues" evidence="1">
    <location>
        <begin position="73"/>
        <end position="86"/>
    </location>
</feature>
<evidence type="ECO:0000256" key="1">
    <source>
        <dbReference type="SAM" id="MobiDB-lite"/>
    </source>
</evidence>
<dbReference type="EMBL" id="FN554889">
    <property type="protein sequence ID" value="CBG71125.1"/>
    <property type="molecule type" value="Genomic_DNA"/>
</dbReference>
<dbReference type="KEGG" id="scb:SCAB_40491"/>
<protein>
    <submittedName>
        <fullName evidence="2">Uncharacterized protein</fullName>
    </submittedName>
</protein>
<reference evidence="2 3" key="1">
    <citation type="journal article" date="2010" name="Mol. Plant Microbe Interact.">
        <title>Streptomyces scabies 87-22 contains a coronafacic acid-like biosynthetic cluster that contributes to plant-microbe interactions.</title>
        <authorList>
            <person name="Bignell D.R."/>
            <person name="Seipke R.F."/>
            <person name="Huguet-Tapia J.C."/>
            <person name="Chambers A.H."/>
            <person name="Parry R.J."/>
            <person name="Loria R."/>
        </authorList>
    </citation>
    <scope>NUCLEOTIDE SEQUENCE [LARGE SCALE GENOMIC DNA]</scope>
    <source>
        <strain evidence="2 3">87.22</strain>
    </source>
</reference>